<dbReference type="Proteomes" id="UP000681722">
    <property type="component" value="Unassembled WGS sequence"/>
</dbReference>
<reference evidence="2" key="1">
    <citation type="submission" date="2021-02" db="EMBL/GenBank/DDBJ databases">
        <authorList>
            <person name="Nowell W R."/>
        </authorList>
    </citation>
    <scope>NUCLEOTIDE SEQUENCE</scope>
</reference>
<dbReference type="OrthoDB" id="10313389at2759"/>
<evidence type="ECO:0000313" key="3">
    <source>
        <dbReference type="EMBL" id="CAF4012350.1"/>
    </source>
</evidence>
<comment type="caution">
    <text evidence="2">The sequence shown here is derived from an EMBL/GenBank/DDBJ whole genome shotgun (WGS) entry which is preliminary data.</text>
</comment>
<dbReference type="EMBL" id="CAJNOK010014334">
    <property type="protein sequence ID" value="CAF1202586.1"/>
    <property type="molecule type" value="Genomic_DNA"/>
</dbReference>
<dbReference type="AlphaFoldDB" id="A0A815IH07"/>
<gene>
    <name evidence="2" type="ORF">GPM918_LOCUS31609</name>
    <name evidence="1" type="ORF">OVA965_LOCUS24060</name>
    <name evidence="4" type="ORF">SRO942_LOCUS32256</name>
    <name evidence="3" type="ORF">TMI583_LOCUS24779</name>
</gene>
<protein>
    <submittedName>
        <fullName evidence="2">Uncharacterized protein</fullName>
    </submittedName>
</protein>
<evidence type="ECO:0000313" key="5">
    <source>
        <dbReference type="Proteomes" id="UP000663829"/>
    </source>
</evidence>
<sequence>MGKNSRDVIQASNVYLFKNGYGMVVKTFDLPPNGNDRKALEIVDPPLTPVHGTFWIQTTPNVSVYSIRTKKTRKLADEKCVNIEELVQANIGEKVELLTTGLESTVTPQWITGTIKFTQKHDEHVTQTISSLSGQTTALSANGHLVFFEGAGDRALMAVPMSSILSIRSPNLKTNYQRKR</sequence>
<organism evidence="2 5">
    <name type="scientific">Didymodactylos carnosus</name>
    <dbReference type="NCBI Taxonomy" id="1234261"/>
    <lineage>
        <taxon>Eukaryota</taxon>
        <taxon>Metazoa</taxon>
        <taxon>Spiralia</taxon>
        <taxon>Gnathifera</taxon>
        <taxon>Rotifera</taxon>
        <taxon>Eurotatoria</taxon>
        <taxon>Bdelloidea</taxon>
        <taxon>Philodinida</taxon>
        <taxon>Philodinidae</taxon>
        <taxon>Didymodactylos</taxon>
    </lineage>
</organism>
<dbReference type="Proteomes" id="UP000663829">
    <property type="component" value="Unassembled WGS sequence"/>
</dbReference>
<dbReference type="Proteomes" id="UP000682733">
    <property type="component" value="Unassembled WGS sequence"/>
</dbReference>
<evidence type="ECO:0000313" key="4">
    <source>
        <dbReference type="EMBL" id="CAF4247840.1"/>
    </source>
</evidence>
<evidence type="ECO:0000313" key="2">
    <source>
        <dbReference type="EMBL" id="CAF1365831.1"/>
    </source>
</evidence>
<dbReference type="EMBL" id="CAJOBA010035866">
    <property type="protein sequence ID" value="CAF4012350.1"/>
    <property type="molecule type" value="Genomic_DNA"/>
</dbReference>
<proteinExistence type="predicted"/>
<dbReference type="EMBL" id="CAJNOQ010015656">
    <property type="protein sequence ID" value="CAF1365831.1"/>
    <property type="molecule type" value="Genomic_DNA"/>
</dbReference>
<dbReference type="EMBL" id="CAJOBC010072656">
    <property type="protein sequence ID" value="CAF4247840.1"/>
    <property type="molecule type" value="Genomic_DNA"/>
</dbReference>
<evidence type="ECO:0000313" key="1">
    <source>
        <dbReference type="EMBL" id="CAF1202586.1"/>
    </source>
</evidence>
<keyword evidence="5" id="KW-1185">Reference proteome</keyword>
<dbReference type="Proteomes" id="UP000677228">
    <property type="component" value="Unassembled WGS sequence"/>
</dbReference>
<accession>A0A815IH07</accession>
<name>A0A815IH07_9BILA</name>